<dbReference type="NCBIfam" id="NF007985">
    <property type="entry name" value="PRK10713.1"/>
    <property type="match status" value="1"/>
</dbReference>
<accession>A0A1X7AQQ7</accession>
<dbReference type="SUPFAM" id="SSF54292">
    <property type="entry name" value="2Fe-2S ferredoxin-like"/>
    <property type="match status" value="1"/>
</dbReference>
<sequence>MANIVKIQDGYSFLPRAEATLLEALESENIAMEYQCRQGYCGCCQIKLIDGDVEYQEEPLAFVQEGHILPCCCKANSDVTVALPQPLTELQQRKASA</sequence>
<dbReference type="GO" id="GO:0051536">
    <property type="term" value="F:iron-sulfur cluster binding"/>
    <property type="evidence" value="ECO:0007669"/>
    <property type="project" value="InterPro"/>
</dbReference>
<organism evidence="2 3">
    <name type="scientific">Parendozoicomonas haliclonae</name>
    <dbReference type="NCBI Taxonomy" id="1960125"/>
    <lineage>
        <taxon>Bacteria</taxon>
        <taxon>Pseudomonadati</taxon>
        <taxon>Pseudomonadota</taxon>
        <taxon>Gammaproteobacteria</taxon>
        <taxon>Oceanospirillales</taxon>
        <taxon>Endozoicomonadaceae</taxon>
        <taxon>Parendozoicomonas</taxon>
    </lineage>
</organism>
<dbReference type="EMBL" id="FWPT01000012">
    <property type="protein sequence ID" value="SMA50472.1"/>
    <property type="molecule type" value="Genomic_DNA"/>
</dbReference>
<gene>
    <name evidence="2" type="primary">hcr_2</name>
    <name evidence="2" type="ORF">EHSB41UT_04283</name>
</gene>
<keyword evidence="2" id="KW-0560">Oxidoreductase</keyword>
<dbReference type="RefSeq" id="WP_087112905.1">
    <property type="nucleotide sequence ID" value="NZ_CBCSCN010000005.1"/>
</dbReference>
<dbReference type="GO" id="GO:0016491">
    <property type="term" value="F:oxidoreductase activity"/>
    <property type="evidence" value="ECO:0007669"/>
    <property type="project" value="UniProtKB-KW"/>
</dbReference>
<dbReference type="CDD" id="cd00207">
    <property type="entry name" value="fer2"/>
    <property type="match status" value="1"/>
</dbReference>
<keyword evidence="3" id="KW-1185">Reference proteome</keyword>
<dbReference type="InterPro" id="IPR012675">
    <property type="entry name" value="Beta-grasp_dom_sf"/>
</dbReference>
<dbReference type="Gene3D" id="3.10.20.30">
    <property type="match status" value="1"/>
</dbReference>
<dbReference type="InterPro" id="IPR036010">
    <property type="entry name" value="2Fe-2S_ferredoxin-like_sf"/>
</dbReference>
<name>A0A1X7AQQ7_9GAMM</name>
<dbReference type="Pfam" id="PF00111">
    <property type="entry name" value="Fer2"/>
    <property type="match status" value="1"/>
</dbReference>
<dbReference type="AlphaFoldDB" id="A0A1X7AQQ7"/>
<evidence type="ECO:0000313" key="2">
    <source>
        <dbReference type="EMBL" id="SMA50472.1"/>
    </source>
</evidence>
<dbReference type="PROSITE" id="PS51085">
    <property type="entry name" value="2FE2S_FER_2"/>
    <property type="match status" value="1"/>
</dbReference>
<feature type="domain" description="2Fe-2S ferredoxin-type" evidence="1">
    <location>
        <begin position="1"/>
        <end position="87"/>
    </location>
</feature>
<reference evidence="2 3" key="1">
    <citation type="submission" date="2017-03" db="EMBL/GenBank/DDBJ databases">
        <authorList>
            <person name="Afonso C.L."/>
            <person name="Miller P.J."/>
            <person name="Scott M.A."/>
            <person name="Spackman E."/>
            <person name="Goraichik I."/>
            <person name="Dimitrov K.M."/>
            <person name="Suarez D.L."/>
            <person name="Swayne D.E."/>
        </authorList>
    </citation>
    <scope>NUCLEOTIDE SEQUENCE [LARGE SCALE GENOMIC DNA]</scope>
    <source>
        <strain evidence="2">SB41UT1</strain>
    </source>
</reference>
<dbReference type="EC" id="1.-.-.-" evidence="2"/>
<dbReference type="InterPro" id="IPR001041">
    <property type="entry name" value="2Fe-2S_ferredoxin-type"/>
</dbReference>
<evidence type="ECO:0000259" key="1">
    <source>
        <dbReference type="PROSITE" id="PS51085"/>
    </source>
</evidence>
<protein>
    <submittedName>
        <fullName evidence="2">NADH oxidoreductase hcr</fullName>
        <ecNumber evidence="2">1.-.-.-</ecNumber>
    </submittedName>
</protein>
<dbReference type="Proteomes" id="UP000196573">
    <property type="component" value="Unassembled WGS sequence"/>
</dbReference>
<dbReference type="OrthoDB" id="9806195at2"/>
<proteinExistence type="predicted"/>
<evidence type="ECO:0000313" key="3">
    <source>
        <dbReference type="Proteomes" id="UP000196573"/>
    </source>
</evidence>